<dbReference type="Pfam" id="PF00196">
    <property type="entry name" value="GerE"/>
    <property type="match status" value="1"/>
</dbReference>
<evidence type="ECO:0000313" key="6">
    <source>
        <dbReference type="Proteomes" id="UP001411173"/>
    </source>
</evidence>
<dbReference type="PANTHER" id="PTHR44688">
    <property type="entry name" value="DNA-BINDING TRANSCRIPTIONAL ACTIVATOR DEVR_DOSR"/>
    <property type="match status" value="1"/>
</dbReference>
<evidence type="ECO:0000256" key="2">
    <source>
        <dbReference type="ARBA" id="ARBA00023125"/>
    </source>
</evidence>
<dbReference type="Gene3D" id="1.10.10.10">
    <property type="entry name" value="Winged helix-like DNA-binding domain superfamily/Winged helix DNA-binding domain"/>
    <property type="match status" value="1"/>
</dbReference>
<dbReference type="PANTHER" id="PTHR44688:SF25">
    <property type="entry name" value="HTH LUXR-TYPE DOMAIN-CONTAINING PROTEIN"/>
    <property type="match status" value="1"/>
</dbReference>
<dbReference type="InterPro" id="IPR011990">
    <property type="entry name" value="TPR-like_helical_dom_sf"/>
</dbReference>
<dbReference type="EMBL" id="JBCIVJ010000009">
    <property type="protein sequence ID" value="MEN0579874.1"/>
    <property type="molecule type" value="Genomic_DNA"/>
</dbReference>
<dbReference type="Gene3D" id="3.40.50.300">
    <property type="entry name" value="P-loop containing nucleotide triphosphate hydrolases"/>
    <property type="match status" value="1"/>
</dbReference>
<evidence type="ECO:0000256" key="3">
    <source>
        <dbReference type="ARBA" id="ARBA00023163"/>
    </source>
</evidence>
<feature type="domain" description="HTH luxR-type" evidence="4">
    <location>
        <begin position="849"/>
        <end position="914"/>
    </location>
</feature>
<dbReference type="SUPFAM" id="SSF52540">
    <property type="entry name" value="P-loop containing nucleoside triphosphate hydrolases"/>
    <property type="match status" value="1"/>
</dbReference>
<dbReference type="SMART" id="SM00421">
    <property type="entry name" value="HTH_LUXR"/>
    <property type="match status" value="1"/>
</dbReference>
<dbReference type="Proteomes" id="UP001411173">
    <property type="component" value="Unassembled WGS sequence"/>
</dbReference>
<dbReference type="SUPFAM" id="SSF48452">
    <property type="entry name" value="TPR-like"/>
    <property type="match status" value="1"/>
</dbReference>
<dbReference type="PRINTS" id="PR00038">
    <property type="entry name" value="HTHLUXR"/>
</dbReference>
<comment type="caution">
    <text evidence="5">The sequence shown here is derived from an EMBL/GenBank/DDBJ whole genome shotgun (WGS) entry which is preliminary data.</text>
</comment>
<dbReference type="Pfam" id="PF25873">
    <property type="entry name" value="WHD_MalT"/>
    <property type="match status" value="1"/>
</dbReference>
<reference evidence="5 6" key="1">
    <citation type="submission" date="2024-02" db="EMBL/GenBank/DDBJ databases">
        <title>Whole genome of MDR Enterobacteriaceae from southern Thailand.</title>
        <authorList>
            <person name="Surachat K."/>
        </authorList>
    </citation>
    <scope>NUCLEOTIDE SEQUENCE [LARGE SCALE GENOMIC DNA]</scope>
    <source>
        <strain evidence="5 6">PSU_29</strain>
    </source>
</reference>
<accession>A0ABU9V5I0</accession>
<name>A0ABU9V5I0_9ENTR</name>
<dbReference type="SUPFAM" id="SSF46894">
    <property type="entry name" value="C-terminal effector domain of the bipartite response regulators"/>
    <property type="match status" value="1"/>
</dbReference>
<sequence>MAFLSPTGHLPTENVDEEPFRFTRKLPLILTKLTPPRTPGILLQRDRLLTRLDNAACGSLTLVCAAAGFGKTTLLSQWYQHRQAQGDSLAWISLEEEDSTPLLFMRYLLAALIPLYPGWSDTFQDYPEGAHPGDFSLFLAELVNQLHHCSHPLYLILDDYQSIQNREIHDGLTWLLHHAPASLHLVIGSRNRLPLVLSRLRLWDQYTEIEDSELRFNDAEAQAYFARTVTPPVNKRDVPQLMTLTEGWVAGMKIAALSVRKHDAPPGITGALSGGSRSISRYLEEVIFAPLPTSTLHFLMLTSVLNRLHPALCDAVTGLNNGRAMLTWIEQHNLFLSALDDGGFWFRYHPLMRDALSHRLQQDSTIDISQLHERAGNWFAAQQLWAEAIRHALAAGKSVTRHAEAGAQSLAEEGDIDTMVRWIHYLPATPDPSRIELQLNLAWALAHHFRFSDARQLLDAIETMVANRSEHLTRSTGVKLRVVRAICEAFADNISASLLLVEPLLSEVPCGDIWVDGLVCNILSYCHLALARPQQALEVQQSVSGNQATNRNLFVEVYRGFVLALGQLRQGNLQEAECQATRVLHHAEQHTGQNSSSGATLAPLLADIAWERGDIGQVNSLLNLRPGMIDDFCPPDGLSLCYVVLARQAQLNAQPDEAMALLRHAGQLCIQRGWWRARIALLAEEITLHLHTGKRDNARRQFALLQQLASEPRAVENRFVGWHRGICESRLLLAEGDALTAATKLTSLINEQERCGEWLAATRSRIQQAVAFWRAGDEKQAIAACIPALPRAVAQKMQRTLLDGGPELLALLSRLREQPHSDTTFNAVIASAGAMMMSQGILPLPTHEAASEGLRLTEREQQTLQLIAEGHSNKGIARTLGISVETVKWHLKQLYEKLAVSGRIQAVNRARRLGLLG</sequence>
<dbReference type="InterPro" id="IPR000792">
    <property type="entry name" value="Tscrpt_reg_LuxR_C"/>
</dbReference>
<protein>
    <submittedName>
        <fullName evidence="5">LuxR C-terminal-related transcriptional regulator</fullName>
    </submittedName>
</protein>
<evidence type="ECO:0000313" key="5">
    <source>
        <dbReference type="EMBL" id="MEN0579874.1"/>
    </source>
</evidence>
<proteinExistence type="predicted"/>
<dbReference type="InterPro" id="IPR027417">
    <property type="entry name" value="P-loop_NTPase"/>
</dbReference>
<dbReference type="CDD" id="cd06170">
    <property type="entry name" value="LuxR_C_like"/>
    <property type="match status" value="1"/>
</dbReference>
<dbReference type="Pfam" id="PF17874">
    <property type="entry name" value="TPR_MalT"/>
    <property type="match status" value="1"/>
</dbReference>
<dbReference type="InterPro" id="IPR041617">
    <property type="entry name" value="TPR_MalT"/>
</dbReference>
<keyword evidence="3" id="KW-0804">Transcription</keyword>
<evidence type="ECO:0000256" key="1">
    <source>
        <dbReference type="ARBA" id="ARBA00023015"/>
    </source>
</evidence>
<keyword evidence="1" id="KW-0805">Transcription regulation</keyword>
<keyword evidence="6" id="KW-1185">Reference proteome</keyword>
<keyword evidence="2" id="KW-0238">DNA-binding</keyword>
<gene>
    <name evidence="5" type="ORF">AAIG39_12760</name>
</gene>
<dbReference type="InterPro" id="IPR036388">
    <property type="entry name" value="WH-like_DNA-bd_sf"/>
</dbReference>
<evidence type="ECO:0000259" key="4">
    <source>
        <dbReference type="PROSITE" id="PS50043"/>
    </source>
</evidence>
<dbReference type="PROSITE" id="PS50043">
    <property type="entry name" value="HTH_LUXR_2"/>
    <property type="match status" value="1"/>
</dbReference>
<dbReference type="RefSeq" id="WP_343194016.1">
    <property type="nucleotide sequence ID" value="NZ_JBCIVJ010000009.1"/>
</dbReference>
<dbReference type="Gene3D" id="1.25.40.10">
    <property type="entry name" value="Tetratricopeptide repeat domain"/>
    <property type="match status" value="1"/>
</dbReference>
<dbReference type="InterPro" id="IPR016032">
    <property type="entry name" value="Sig_transdc_resp-reg_C-effctor"/>
</dbReference>
<dbReference type="InterPro" id="IPR059106">
    <property type="entry name" value="WHD_MalT"/>
</dbReference>
<organism evidence="5 6">
    <name type="scientific">Phytobacter palmae</name>
    <dbReference type="NCBI Taxonomy" id="1855371"/>
    <lineage>
        <taxon>Bacteria</taxon>
        <taxon>Pseudomonadati</taxon>
        <taxon>Pseudomonadota</taxon>
        <taxon>Gammaproteobacteria</taxon>
        <taxon>Enterobacterales</taxon>
        <taxon>Enterobacteriaceae</taxon>
        <taxon>Phytobacter</taxon>
    </lineage>
</organism>